<name>A0A368NSE7_AGRVI</name>
<reference evidence="5 6" key="2">
    <citation type="submission" date="2019-12" db="EMBL/GenBank/DDBJ databases">
        <title>Whole-genome sequencing of Allorhizobium vitis.</title>
        <authorList>
            <person name="Gan H.M."/>
            <person name="Szegedi E."/>
            <person name="Burr T."/>
            <person name="Savka M.A."/>
        </authorList>
    </citation>
    <scope>NUCLEOTIDE SEQUENCE [LARGE SCALE GENOMIC DNA]</scope>
    <source>
        <strain evidence="3 5">CG415</strain>
        <strain evidence="2 6">CG516</strain>
    </source>
</reference>
<dbReference type="AlphaFoldDB" id="A0A368NSE7"/>
<dbReference type="GeneID" id="60682051"/>
<comment type="caution">
    <text evidence="1">The sequence shown here is derived from an EMBL/GenBank/DDBJ whole genome shotgun (WGS) entry which is preliminary data.</text>
</comment>
<evidence type="ECO:0000313" key="4">
    <source>
        <dbReference type="Proteomes" id="UP000436911"/>
    </source>
</evidence>
<dbReference type="EMBL" id="WPHR01000001">
    <property type="protein sequence ID" value="MUZ71309.1"/>
    <property type="molecule type" value="Genomic_DNA"/>
</dbReference>
<evidence type="ECO:0000313" key="1">
    <source>
        <dbReference type="EMBL" id="KAA3532150.1"/>
    </source>
</evidence>
<proteinExistence type="predicted"/>
<evidence type="ECO:0000313" key="6">
    <source>
        <dbReference type="Proteomes" id="UP000477951"/>
    </source>
</evidence>
<sequence length="199" mass="19829">MADDETLSFGIDLDASGATKTLDDLESRSKSFGSALTSALKSATSGGGDLEDTLKSLANQLSNITLSSGLQPLQSSLSSLASSATSSLSSGISSLFAFEKGGVPGSITPFASGGVVSSPTYFGMDGGNTGLMGEAGSEAILPLKRGSDGSLGVATQGGGSSGTQVNVNVTTQDASSFTKSQSQISSLLARSVKRGQRNL</sequence>
<dbReference type="EMBL" id="WPHU01000008">
    <property type="protein sequence ID" value="MVA58129.1"/>
    <property type="molecule type" value="Genomic_DNA"/>
</dbReference>
<accession>A0A368NSE7</accession>
<evidence type="ECO:0000313" key="3">
    <source>
        <dbReference type="EMBL" id="MVA58129.1"/>
    </source>
</evidence>
<dbReference type="Proteomes" id="UP000477951">
    <property type="component" value="Unassembled WGS sequence"/>
</dbReference>
<dbReference type="OrthoDB" id="8448547at2"/>
<organism evidence="1 4">
    <name type="scientific">Agrobacterium vitis</name>
    <name type="common">Rhizobium vitis</name>
    <dbReference type="NCBI Taxonomy" id="373"/>
    <lineage>
        <taxon>Bacteria</taxon>
        <taxon>Pseudomonadati</taxon>
        <taxon>Pseudomonadota</taxon>
        <taxon>Alphaproteobacteria</taxon>
        <taxon>Hyphomicrobiales</taxon>
        <taxon>Rhizobiaceae</taxon>
        <taxon>Rhizobium/Agrobacterium group</taxon>
        <taxon>Agrobacterium</taxon>
    </lineage>
</organism>
<dbReference type="Proteomes" id="UP000440716">
    <property type="component" value="Unassembled WGS sequence"/>
</dbReference>
<dbReference type="EMBL" id="QUSG01000001">
    <property type="protein sequence ID" value="KAA3532150.1"/>
    <property type="molecule type" value="Genomic_DNA"/>
</dbReference>
<reference evidence="1 4" key="1">
    <citation type="submission" date="2018-08" db="EMBL/GenBank/DDBJ databases">
        <title>Genome sequencing of Agrobacterium vitis strain ICMP 10754.</title>
        <authorList>
            <person name="Visnovsky S.B."/>
            <person name="Pitman A.R."/>
        </authorList>
    </citation>
    <scope>NUCLEOTIDE SEQUENCE [LARGE SCALE GENOMIC DNA]</scope>
    <source>
        <strain evidence="1 4">ICMP 10754</strain>
    </source>
</reference>
<evidence type="ECO:0000313" key="2">
    <source>
        <dbReference type="EMBL" id="MUZ71309.1"/>
    </source>
</evidence>
<evidence type="ECO:0000313" key="5">
    <source>
        <dbReference type="Proteomes" id="UP000440716"/>
    </source>
</evidence>
<protein>
    <submittedName>
        <fullName evidence="1">Phage tail tape measure protein</fullName>
    </submittedName>
</protein>
<dbReference type="Proteomes" id="UP000436911">
    <property type="component" value="Unassembled WGS sequence"/>
</dbReference>
<gene>
    <name evidence="1" type="ORF">DXT89_02025</name>
    <name evidence="3" type="ORF">GOZ88_18660</name>
    <name evidence="2" type="ORF">GOZ90_01350</name>
</gene>
<dbReference type="RefSeq" id="WP_060715967.1">
    <property type="nucleotide sequence ID" value="NZ_AP023268.1"/>
</dbReference>